<feature type="transmembrane region" description="Helical" evidence="7">
    <location>
        <begin position="393"/>
        <end position="413"/>
    </location>
</feature>
<dbReference type="OrthoDB" id="7805940at2"/>
<evidence type="ECO:0000256" key="2">
    <source>
        <dbReference type="ARBA" id="ARBA00022448"/>
    </source>
</evidence>
<keyword evidence="6 7" id="KW-0472">Membrane</keyword>
<dbReference type="InterPro" id="IPR048279">
    <property type="entry name" value="MdtK-like"/>
</dbReference>
<feature type="transmembrane region" description="Helical" evidence="7">
    <location>
        <begin position="367"/>
        <end position="387"/>
    </location>
</feature>
<dbReference type="PANTHER" id="PTHR43823">
    <property type="entry name" value="SPORULATION PROTEIN YKVU"/>
    <property type="match status" value="1"/>
</dbReference>
<gene>
    <name evidence="8" type="ORF">C4N9_06870</name>
</gene>
<evidence type="ECO:0000256" key="3">
    <source>
        <dbReference type="ARBA" id="ARBA00022475"/>
    </source>
</evidence>
<evidence type="ECO:0000256" key="6">
    <source>
        <dbReference type="ARBA" id="ARBA00023136"/>
    </source>
</evidence>
<dbReference type="NCBIfam" id="TIGR00797">
    <property type="entry name" value="matE"/>
    <property type="match status" value="1"/>
</dbReference>
<dbReference type="PANTHER" id="PTHR43823:SF3">
    <property type="entry name" value="MULTIDRUG EXPORT PROTEIN MEPA"/>
    <property type="match status" value="1"/>
</dbReference>
<keyword evidence="4 7" id="KW-0812">Transmembrane</keyword>
<dbReference type="GO" id="GO:0015297">
    <property type="term" value="F:antiporter activity"/>
    <property type="evidence" value="ECO:0007669"/>
    <property type="project" value="InterPro"/>
</dbReference>
<feature type="transmembrane region" description="Helical" evidence="7">
    <location>
        <begin position="248"/>
        <end position="274"/>
    </location>
</feature>
<dbReference type="GO" id="GO:0042910">
    <property type="term" value="F:xenobiotic transmembrane transporter activity"/>
    <property type="evidence" value="ECO:0007669"/>
    <property type="project" value="InterPro"/>
</dbReference>
<comment type="caution">
    <text evidence="8">The sequence shown here is derived from an EMBL/GenBank/DDBJ whole genome shotgun (WGS) entry which is preliminary data.</text>
</comment>
<dbReference type="EMBL" id="QEYD01000003">
    <property type="protein sequence ID" value="PWE30437.1"/>
    <property type="molecule type" value="Genomic_DNA"/>
</dbReference>
<sequence length="423" mass="42815">MAVVMSTGGLLSVVDGIFVGRFVGPDALAAVSLSFPVVMLLTALSTLAGGGMASLAARHLGAGDKAMAGRVFAGAHGLALALSAGVWLLAWLLGPVLLPLLAGGNTALVAPARAYLAILILGAPLQLALSVHADLLRSEGRAGVIALLSVLVNLLNIAANALFILWLDMGVAGSALGTVLAQGLGLALLLGVRARDPALVPLAALARESWRRGWARMLALGLPLCLSFIGMALVSGVVLLMLGGSDPVVIAAYGVATRLLGFAFLPLMAIALAVQSISGNNAGAGRMARARAGLRLGAGSAGLWCLLVMALGTFAGEALGALFSDAPGVAEALAPILRMMTALYVVSGPVLVLAMHCQALGQPGRTALLTLVKPWLLTPALILTLSTAFGTQALWLAFPLADALVALMALVLVTRPNRMGEPA</sequence>
<accession>A0A2U2CEW1</accession>
<dbReference type="PIRSF" id="PIRSF006603">
    <property type="entry name" value="DinF"/>
    <property type="match status" value="1"/>
</dbReference>
<dbReference type="Proteomes" id="UP000244940">
    <property type="component" value="Unassembled WGS sequence"/>
</dbReference>
<evidence type="ECO:0000256" key="1">
    <source>
        <dbReference type="ARBA" id="ARBA00004429"/>
    </source>
</evidence>
<comment type="subcellular location">
    <subcellularLocation>
        <location evidence="1">Cell inner membrane</location>
        <topology evidence="1">Multi-pass membrane protein</topology>
    </subcellularLocation>
</comment>
<feature type="transmembrane region" description="Helical" evidence="7">
    <location>
        <begin position="144"/>
        <end position="166"/>
    </location>
</feature>
<feature type="transmembrane region" description="Helical" evidence="7">
    <location>
        <begin position="172"/>
        <end position="192"/>
    </location>
</feature>
<dbReference type="GO" id="GO:0005886">
    <property type="term" value="C:plasma membrane"/>
    <property type="evidence" value="ECO:0007669"/>
    <property type="project" value="UniProtKB-SubCell"/>
</dbReference>
<feature type="transmembrane region" description="Helical" evidence="7">
    <location>
        <begin position="78"/>
        <end position="102"/>
    </location>
</feature>
<evidence type="ECO:0000256" key="7">
    <source>
        <dbReference type="SAM" id="Phobius"/>
    </source>
</evidence>
<keyword evidence="3" id="KW-1003">Cell membrane</keyword>
<evidence type="ECO:0000313" key="9">
    <source>
        <dbReference type="Proteomes" id="UP000244940"/>
    </source>
</evidence>
<proteinExistence type="predicted"/>
<dbReference type="InterPro" id="IPR051327">
    <property type="entry name" value="MATE_MepA_subfamily"/>
</dbReference>
<evidence type="ECO:0000256" key="4">
    <source>
        <dbReference type="ARBA" id="ARBA00022692"/>
    </source>
</evidence>
<feature type="transmembrane region" description="Helical" evidence="7">
    <location>
        <begin position="32"/>
        <end position="57"/>
    </location>
</feature>
<dbReference type="InterPro" id="IPR002528">
    <property type="entry name" value="MATE_fam"/>
</dbReference>
<keyword evidence="9" id="KW-1185">Reference proteome</keyword>
<feature type="transmembrane region" description="Helical" evidence="7">
    <location>
        <begin position="114"/>
        <end position="132"/>
    </location>
</feature>
<feature type="transmembrane region" description="Helical" evidence="7">
    <location>
        <begin position="336"/>
        <end position="355"/>
    </location>
</feature>
<name>A0A2U2CEW1_9RHOB</name>
<reference evidence="8 9" key="1">
    <citation type="submission" date="2018-05" db="EMBL/GenBank/DDBJ databases">
        <title>Pararhodobacter marina sp. nov., isolated from deep-sea water of the Indian Ocean.</title>
        <authorList>
            <person name="Lai Q.Sr."/>
            <person name="Liu X."/>
            <person name="Shao Z."/>
        </authorList>
    </citation>
    <scope>NUCLEOTIDE SEQUENCE [LARGE SCALE GENOMIC DNA]</scope>
    <source>
        <strain evidence="8 9">CIC4N-9</strain>
    </source>
</reference>
<evidence type="ECO:0000313" key="8">
    <source>
        <dbReference type="EMBL" id="PWE30437.1"/>
    </source>
</evidence>
<organism evidence="8 9">
    <name type="scientific">Pararhodobacter marinus</name>
    <dbReference type="NCBI Taxonomy" id="2184063"/>
    <lineage>
        <taxon>Bacteria</taxon>
        <taxon>Pseudomonadati</taxon>
        <taxon>Pseudomonadota</taxon>
        <taxon>Alphaproteobacteria</taxon>
        <taxon>Rhodobacterales</taxon>
        <taxon>Paracoccaceae</taxon>
        <taxon>Pararhodobacter</taxon>
    </lineage>
</organism>
<evidence type="ECO:0000256" key="5">
    <source>
        <dbReference type="ARBA" id="ARBA00022989"/>
    </source>
</evidence>
<protein>
    <submittedName>
        <fullName evidence="8">MATE family efflux transporter</fullName>
    </submittedName>
</protein>
<keyword evidence="2" id="KW-0813">Transport</keyword>
<keyword evidence="5 7" id="KW-1133">Transmembrane helix</keyword>
<dbReference type="Pfam" id="PF01554">
    <property type="entry name" value="MatE"/>
    <property type="match status" value="2"/>
</dbReference>
<feature type="transmembrane region" description="Helical" evidence="7">
    <location>
        <begin position="294"/>
        <end position="316"/>
    </location>
</feature>
<feature type="transmembrane region" description="Helical" evidence="7">
    <location>
        <begin position="213"/>
        <end position="242"/>
    </location>
</feature>
<dbReference type="AlphaFoldDB" id="A0A2U2CEW1"/>